<dbReference type="EMBL" id="CALNXK010000039">
    <property type="protein sequence ID" value="CAH3123801.1"/>
    <property type="molecule type" value="Genomic_DNA"/>
</dbReference>
<organism evidence="1 2">
    <name type="scientific">Porites lobata</name>
    <dbReference type="NCBI Taxonomy" id="104759"/>
    <lineage>
        <taxon>Eukaryota</taxon>
        <taxon>Metazoa</taxon>
        <taxon>Cnidaria</taxon>
        <taxon>Anthozoa</taxon>
        <taxon>Hexacorallia</taxon>
        <taxon>Scleractinia</taxon>
        <taxon>Fungiina</taxon>
        <taxon>Poritidae</taxon>
        <taxon>Porites</taxon>
    </lineage>
</organism>
<accession>A0ABN8NVG6</accession>
<comment type="caution">
    <text evidence="1">The sequence shown here is derived from an EMBL/GenBank/DDBJ whole genome shotgun (WGS) entry which is preliminary data.</text>
</comment>
<proteinExistence type="predicted"/>
<evidence type="ECO:0000313" key="2">
    <source>
        <dbReference type="Proteomes" id="UP001159405"/>
    </source>
</evidence>
<evidence type="ECO:0000313" key="1">
    <source>
        <dbReference type="EMBL" id="CAH3123801.1"/>
    </source>
</evidence>
<name>A0ABN8NVG6_9CNID</name>
<protein>
    <submittedName>
        <fullName evidence="1">Uncharacterized protein</fullName>
    </submittedName>
</protein>
<keyword evidence="2" id="KW-1185">Reference proteome</keyword>
<reference evidence="1 2" key="1">
    <citation type="submission" date="2022-05" db="EMBL/GenBank/DDBJ databases">
        <authorList>
            <consortium name="Genoscope - CEA"/>
            <person name="William W."/>
        </authorList>
    </citation>
    <scope>NUCLEOTIDE SEQUENCE [LARGE SCALE GENOMIC DNA]</scope>
</reference>
<gene>
    <name evidence="1" type="ORF">PLOB_00030379</name>
</gene>
<sequence>MCGSLLSKFKKRSNKIAPVLSVEYMDPQWCPRKTCLANVASMPLNGNLSREDLSLDRTFSQRIQFSDLGNFTERNSKMNMAEGNSVLLASSVFTSDGANTAEPAFEVDATDEVLSVSSGIQMLTEKRSDTISLQAFDGFQIKRADSAAEKEEKTASQRKLLITTSTLNQASPDSVLGYGDVEPEILGSSTVSFDCAISVQSEETVLEVQNKQALVPLNDHEERLRPAHHDRETQESFITFKGLSPDILKKVSAKENMMLNRNEKGNLGLVCESLAGKESKFEVPPVEVVDEIEKEHTQEKMMTPSESIPMISSLQGQAETRVKSASSQELALAEKNEVRMIGSIEGRPSSVTLQRAPVCAKRLAGRGQGSFTVATKEQQNDRLVVEADSFSRSKVNLENESQNPNDVQMDRDVLLSMAKKQLEIKVLSMTAGSSVKTRELLLAVATKELENRIFQIPNRSQNC</sequence>
<dbReference type="Proteomes" id="UP001159405">
    <property type="component" value="Unassembled WGS sequence"/>
</dbReference>